<keyword evidence="8" id="KW-0238">DNA-binding</keyword>
<dbReference type="PANTHER" id="PTHR24399:SF54">
    <property type="entry name" value="GASTRULA ZINC FINGER PROTEIN XLCGF26.1-LIKE-RELATED"/>
    <property type="match status" value="1"/>
</dbReference>
<dbReference type="InterPro" id="IPR036236">
    <property type="entry name" value="Znf_C2H2_sf"/>
</dbReference>
<proteinExistence type="inferred from homology"/>
<comment type="similarity">
    <text evidence="2">Belongs to the krueppel C2H2-type zinc-finger protein family.</text>
</comment>
<evidence type="ECO:0000313" key="15">
    <source>
        <dbReference type="Proteomes" id="UP000589495"/>
    </source>
</evidence>
<organism evidence="14 15">
    <name type="scientific">Vireo altiloquus</name>
    <name type="common">Black-whiskered vireo</name>
    <name type="synonym">Muscicapa altiloqua</name>
    <dbReference type="NCBI Taxonomy" id="34956"/>
    <lineage>
        <taxon>Eukaryota</taxon>
        <taxon>Metazoa</taxon>
        <taxon>Chordata</taxon>
        <taxon>Craniata</taxon>
        <taxon>Vertebrata</taxon>
        <taxon>Euteleostomi</taxon>
        <taxon>Archelosauria</taxon>
        <taxon>Archosauria</taxon>
        <taxon>Dinosauria</taxon>
        <taxon>Saurischia</taxon>
        <taxon>Theropoda</taxon>
        <taxon>Coelurosauria</taxon>
        <taxon>Aves</taxon>
        <taxon>Neognathae</taxon>
        <taxon>Neoaves</taxon>
        <taxon>Telluraves</taxon>
        <taxon>Australaves</taxon>
        <taxon>Passeriformes</taxon>
        <taxon>Corvoidea</taxon>
        <taxon>Vireonidae</taxon>
        <taxon>Vireoninae</taxon>
        <taxon>Vireo</taxon>
    </lineage>
</organism>
<dbReference type="EMBL" id="VZRF01013255">
    <property type="protein sequence ID" value="NWT19331.1"/>
    <property type="molecule type" value="Genomic_DNA"/>
</dbReference>
<keyword evidence="10" id="KW-0539">Nucleus</keyword>
<evidence type="ECO:0000256" key="5">
    <source>
        <dbReference type="ARBA" id="ARBA00022771"/>
    </source>
</evidence>
<sequence>LIRHQVIHSGEWPCTCSECGKSFSCNTYLKAHQCVHIGERHYECPECGKSFATLTQHQRRH</sequence>
<gene>
    <name evidence="14" type="primary">Znf484_1</name>
    <name evidence="13" type="synonym">Znf484_0</name>
    <name evidence="14" type="ORF">VIRALT_R15845</name>
    <name evidence="13" type="ORF">VIRALT_R16208</name>
</gene>
<keyword evidence="3" id="KW-0479">Metal-binding</keyword>
<reference evidence="14 15" key="1">
    <citation type="submission" date="2019-09" db="EMBL/GenBank/DDBJ databases">
        <title>Bird 10,000 Genomes (B10K) Project - Family phase.</title>
        <authorList>
            <person name="Zhang G."/>
        </authorList>
    </citation>
    <scope>NUCLEOTIDE SEQUENCE [LARGE SCALE GENOMIC DNA]</scope>
    <source>
        <strain evidence="14">B10K-DU-001-22</strain>
        <tissue evidence="14">Muscle</tissue>
    </source>
</reference>
<name>A0A7K5LME9_VIRAL</name>
<evidence type="ECO:0000256" key="11">
    <source>
        <dbReference type="PROSITE-ProRule" id="PRU00042"/>
    </source>
</evidence>
<dbReference type="GO" id="GO:0000978">
    <property type="term" value="F:RNA polymerase II cis-regulatory region sequence-specific DNA binding"/>
    <property type="evidence" value="ECO:0007669"/>
    <property type="project" value="TreeGrafter"/>
</dbReference>
<evidence type="ECO:0000256" key="8">
    <source>
        <dbReference type="ARBA" id="ARBA00023125"/>
    </source>
</evidence>
<evidence type="ECO:0000313" key="14">
    <source>
        <dbReference type="EMBL" id="NWT19331.1"/>
    </source>
</evidence>
<dbReference type="FunFam" id="3.30.160.60:FF:002343">
    <property type="entry name" value="Zinc finger protein 33A"/>
    <property type="match status" value="1"/>
</dbReference>
<dbReference type="GO" id="GO:0008270">
    <property type="term" value="F:zinc ion binding"/>
    <property type="evidence" value="ECO:0007669"/>
    <property type="project" value="UniProtKB-KW"/>
</dbReference>
<dbReference type="Pfam" id="PF00096">
    <property type="entry name" value="zf-C2H2"/>
    <property type="match status" value="2"/>
</dbReference>
<evidence type="ECO:0000256" key="9">
    <source>
        <dbReference type="ARBA" id="ARBA00023163"/>
    </source>
</evidence>
<feature type="domain" description="C2H2-type" evidence="12">
    <location>
        <begin position="42"/>
        <end position="61"/>
    </location>
</feature>
<feature type="non-terminal residue" evidence="14">
    <location>
        <position position="1"/>
    </location>
</feature>
<evidence type="ECO:0000256" key="1">
    <source>
        <dbReference type="ARBA" id="ARBA00004123"/>
    </source>
</evidence>
<comment type="caution">
    <text evidence="14">The sequence shown here is derived from an EMBL/GenBank/DDBJ whole genome shotgun (WGS) entry which is preliminary data.</text>
</comment>
<evidence type="ECO:0000256" key="2">
    <source>
        <dbReference type="ARBA" id="ARBA00006991"/>
    </source>
</evidence>
<keyword evidence="15" id="KW-1185">Reference proteome</keyword>
<dbReference type="GO" id="GO:0002682">
    <property type="term" value="P:regulation of immune system process"/>
    <property type="evidence" value="ECO:0007669"/>
    <property type="project" value="TreeGrafter"/>
</dbReference>
<dbReference type="InterPro" id="IPR013087">
    <property type="entry name" value="Znf_C2H2_type"/>
</dbReference>
<dbReference type="PROSITE" id="PS50157">
    <property type="entry name" value="ZINC_FINGER_C2H2_2"/>
    <property type="match status" value="2"/>
</dbReference>
<feature type="domain" description="C2H2-type" evidence="12">
    <location>
        <begin position="12"/>
        <end position="41"/>
    </location>
</feature>
<dbReference type="GO" id="GO:0001227">
    <property type="term" value="F:DNA-binding transcription repressor activity, RNA polymerase II-specific"/>
    <property type="evidence" value="ECO:0007669"/>
    <property type="project" value="TreeGrafter"/>
</dbReference>
<keyword evidence="5 11" id="KW-0863">Zinc-finger</keyword>
<dbReference type="SUPFAM" id="SSF57667">
    <property type="entry name" value="beta-beta-alpha zinc fingers"/>
    <property type="match status" value="1"/>
</dbReference>
<keyword evidence="4" id="KW-0677">Repeat</keyword>
<feature type="non-terminal residue" evidence="14">
    <location>
        <position position="61"/>
    </location>
</feature>
<evidence type="ECO:0000256" key="4">
    <source>
        <dbReference type="ARBA" id="ARBA00022737"/>
    </source>
</evidence>
<evidence type="ECO:0000256" key="3">
    <source>
        <dbReference type="ARBA" id="ARBA00022723"/>
    </source>
</evidence>
<dbReference type="Gene3D" id="3.30.160.60">
    <property type="entry name" value="Classic Zinc Finger"/>
    <property type="match status" value="2"/>
</dbReference>
<evidence type="ECO:0000259" key="12">
    <source>
        <dbReference type="PROSITE" id="PS50157"/>
    </source>
</evidence>
<dbReference type="PROSITE" id="PS00028">
    <property type="entry name" value="ZINC_FINGER_C2H2_1"/>
    <property type="match status" value="1"/>
</dbReference>
<keyword evidence="6" id="KW-0862">Zinc</keyword>
<evidence type="ECO:0000256" key="6">
    <source>
        <dbReference type="ARBA" id="ARBA00022833"/>
    </source>
</evidence>
<dbReference type="SMART" id="SM00355">
    <property type="entry name" value="ZnF_C2H2"/>
    <property type="match status" value="2"/>
</dbReference>
<evidence type="ECO:0000313" key="13">
    <source>
        <dbReference type="EMBL" id="NWT16985.1"/>
    </source>
</evidence>
<keyword evidence="7" id="KW-0805">Transcription regulation</keyword>
<evidence type="ECO:0000256" key="7">
    <source>
        <dbReference type="ARBA" id="ARBA00023015"/>
    </source>
</evidence>
<comment type="subcellular location">
    <subcellularLocation>
        <location evidence="1">Nucleus</location>
    </subcellularLocation>
</comment>
<dbReference type="Proteomes" id="UP000589495">
    <property type="component" value="Unassembled WGS sequence"/>
</dbReference>
<keyword evidence="9" id="KW-0804">Transcription</keyword>
<dbReference type="GO" id="GO:0001817">
    <property type="term" value="P:regulation of cytokine production"/>
    <property type="evidence" value="ECO:0007669"/>
    <property type="project" value="TreeGrafter"/>
</dbReference>
<accession>A0A7K5LME9</accession>
<evidence type="ECO:0000256" key="10">
    <source>
        <dbReference type="ARBA" id="ARBA00023242"/>
    </source>
</evidence>
<dbReference type="AlphaFoldDB" id="A0A7K5LME9"/>
<dbReference type="EMBL" id="VZRF01011097">
    <property type="protein sequence ID" value="NWT16985.1"/>
    <property type="molecule type" value="Genomic_DNA"/>
</dbReference>
<dbReference type="PANTHER" id="PTHR24399">
    <property type="entry name" value="ZINC FINGER AND BTB DOMAIN-CONTAINING"/>
    <property type="match status" value="1"/>
</dbReference>
<protein>
    <submittedName>
        <fullName evidence="14">ZN484 protein</fullName>
    </submittedName>
</protein>
<dbReference type="GO" id="GO:0005654">
    <property type="term" value="C:nucleoplasm"/>
    <property type="evidence" value="ECO:0007669"/>
    <property type="project" value="TreeGrafter"/>
</dbReference>